<dbReference type="SUPFAM" id="SSF56112">
    <property type="entry name" value="Protein kinase-like (PK-like)"/>
    <property type="match status" value="1"/>
</dbReference>
<keyword evidence="10 23" id="KW-0812">Transmembrane</keyword>
<protein>
    <recommendedName>
        <fullName evidence="4">non-specific serine/threonine protein kinase</fullName>
        <ecNumber evidence="4">2.7.11.1</ecNumber>
    </recommendedName>
</protein>
<dbReference type="InterPro" id="IPR003591">
    <property type="entry name" value="Leu-rich_rpt_typical-subtyp"/>
</dbReference>
<dbReference type="InterPro" id="IPR001245">
    <property type="entry name" value="Ser-Thr/Tyr_kinase_cat_dom"/>
</dbReference>
<evidence type="ECO:0000256" key="11">
    <source>
        <dbReference type="ARBA" id="ARBA00022729"/>
    </source>
</evidence>
<dbReference type="SMART" id="SM00369">
    <property type="entry name" value="LRR_TYP"/>
    <property type="match status" value="7"/>
</dbReference>
<dbReference type="InterPro" id="IPR013210">
    <property type="entry name" value="LRR_N_plant-typ"/>
</dbReference>
<dbReference type="PANTHER" id="PTHR48056">
    <property type="entry name" value="LRR RECEPTOR-LIKE SERINE/THREONINE-PROTEIN KINASE-RELATED"/>
    <property type="match status" value="1"/>
</dbReference>
<dbReference type="OMA" id="HIRISYE"/>
<evidence type="ECO:0000313" key="27">
    <source>
        <dbReference type="Proteomes" id="UP000824469"/>
    </source>
</evidence>
<evidence type="ECO:0000256" key="7">
    <source>
        <dbReference type="ARBA" id="ARBA00022553"/>
    </source>
</evidence>
<evidence type="ECO:0000256" key="17">
    <source>
        <dbReference type="ARBA" id="ARBA00023136"/>
    </source>
</evidence>
<evidence type="ECO:0000256" key="10">
    <source>
        <dbReference type="ARBA" id="ARBA00022692"/>
    </source>
</evidence>
<comment type="subcellular location">
    <subcellularLocation>
        <location evidence="1">Cell membrane</location>
        <topology evidence="1">Single-pass membrane protein</topology>
    </subcellularLocation>
    <subcellularLocation>
        <location evidence="2">Membrane</location>
        <topology evidence="2">Single-pass type I membrane protein</topology>
    </subcellularLocation>
</comment>
<dbReference type="FunFam" id="3.80.10.10:FF:000101">
    <property type="entry name" value="LRR receptor-like serine/threonine-protein kinase ERECTA"/>
    <property type="match status" value="1"/>
</dbReference>
<evidence type="ECO:0000256" key="15">
    <source>
        <dbReference type="ARBA" id="ARBA00022840"/>
    </source>
</evidence>
<keyword evidence="5" id="KW-1003">Cell membrane</keyword>
<dbReference type="Gene3D" id="3.30.200.20">
    <property type="entry name" value="Phosphorylase Kinase, domain 1"/>
    <property type="match status" value="1"/>
</dbReference>
<keyword evidence="12" id="KW-0677">Repeat</keyword>
<dbReference type="Pfam" id="PF13855">
    <property type="entry name" value="LRR_8"/>
    <property type="match status" value="2"/>
</dbReference>
<evidence type="ECO:0000256" key="12">
    <source>
        <dbReference type="ARBA" id="ARBA00022737"/>
    </source>
</evidence>
<evidence type="ECO:0000256" key="22">
    <source>
        <dbReference type="PROSITE-ProRule" id="PRU10141"/>
    </source>
</evidence>
<dbReference type="InterPro" id="IPR032675">
    <property type="entry name" value="LRR_dom_sf"/>
</dbReference>
<evidence type="ECO:0000256" key="23">
    <source>
        <dbReference type="SAM" id="Phobius"/>
    </source>
</evidence>
<evidence type="ECO:0000256" key="2">
    <source>
        <dbReference type="ARBA" id="ARBA00004479"/>
    </source>
</evidence>
<keyword evidence="27" id="KW-1185">Reference proteome</keyword>
<dbReference type="Gene3D" id="3.80.10.10">
    <property type="entry name" value="Ribonuclease Inhibitor"/>
    <property type="match status" value="3"/>
</dbReference>
<evidence type="ECO:0000259" key="25">
    <source>
        <dbReference type="PROSITE" id="PS50011"/>
    </source>
</evidence>
<keyword evidence="11 24" id="KW-0732">Signal</keyword>
<evidence type="ECO:0000256" key="21">
    <source>
        <dbReference type="ARBA" id="ARBA00048679"/>
    </source>
</evidence>
<organism evidence="26 27">
    <name type="scientific">Taxus chinensis</name>
    <name type="common">Chinese yew</name>
    <name type="synonym">Taxus wallichiana var. chinensis</name>
    <dbReference type="NCBI Taxonomy" id="29808"/>
    <lineage>
        <taxon>Eukaryota</taxon>
        <taxon>Viridiplantae</taxon>
        <taxon>Streptophyta</taxon>
        <taxon>Embryophyta</taxon>
        <taxon>Tracheophyta</taxon>
        <taxon>Spermatophyta</taxon>
        <taxon>Pinopsida</taxon>
        <taxon>Pinidae</taxon>
        <taxon>Conifers II</taxon>
        <taxon>Cupressales</taxon>
        <taxon>Taxaceae</taxon>
        <taxon>Taxus</taxon>
    </lineage>
</organism>
<evidence type="ECO:0000256" key="16">
    <source>
        <dbReference type="ARBA" id="ARBA00022989"/>
    </source>
</evidence>
<dbReference type="GO" id="GO:0009791">
    <property type="term" value="P:post-embryonic development"/>
    <property type="evidence" value="ECO:0007669"/>
    <property type="project" value="UniProtKB-ARBA"/>
</dbReference>
<evidence type="ECO:0000256" key="6">
    <source>
        <dbReference type="ARBA" id="ARBA00022527"/>
    </source>
</evidence>
<feature type="chain" id="PRO_5041205835" description="non-specific serine/threonine protein kinase" evidence="24">
    <location>
        <begin position="20"/>
        <end position="996"/>
    </location>
</feature>
<evidence type="ECO:0000256" key="18">
    <source>
        <dbReference type="ARBA" id="ARBA00023170"/>
    </source>
</evidence>
<dbReference type="GO" id="GO:0005524">
    <property type="term" value="F:ATP binding"/>
    <property type="evidence" value="ECO:0007669"/>
    <property type="project" value="UniProtKB-UniRule"/>
</dbReference>
<comment type="catalytic activity">
    <reaction evidence="21">
        <text>L-seryl-[protein] + ATP = O-phospho-L-seryl-[protein] + ADP + H(+)</text>
        <dbReference type="Rhea" id="RHEA:17989"/>
        <dbReference type="Rhea" id="RHEA-COMP:9863"/>
        <dbReference type="Rhea" id="RHEA-COMP:11604"/>
        <dbReference type="ChEBI" id="CHEBI:15378"/>
        <dbReference type="ChEBI" id="CHEBI:29999"/>
        <dbReference type="ChEBI" id="CHEBI:30616"/>
        <dbReference type="ChEBI" id="CHEBI:83421"/>
        <dbReference type="ChEBI" id="CHEBI:456216"/>
        <dbReference type="EC" id="2.7.11.1"/>
    </reaction>
</comment>
<accession>A0AA38LEN6</accession>
<keyword evidence="6" id="KW-0723">Serine/threonine-protein kinase</keyword>
<keyword evidence="16 23" id="KW-1133">Transmembrane helix</keyword>
<dbReference type="Gene3D" id="1.10.510.10">
    <property type="entry name" value="Transferase(Phosphotransferase) domain 1"/>
    <property type="match status" value="1"/>
</dbReference>
<keyword evidence="17 23" id="KW-0472">Membrane</keyword>
<keyword evidence="18" id="KW-0675">Receptor</keyword>
<dbReference type="FunFam" id="3.80.10.10:FF:000041">
    <property type="entry name" value="LRR receptor-like serine/threonine-protein kinase ERECTA"/>
    <property type="match status" value="1"/>
</dbReference>
<evidence type="ECO:0000256" key="20">
    <source>
        <dbReference type="ARBA" id="ARBA00047899"/>
    </source>
</evidence>
<evidence type="ECO:0000256" key="14">
    <source>
        <dbReference type="ARBA" id="ARBA00022777"/>
    </source>
</evidence>
<dbReference type="InterPro" id="IPR000719">
    <property type="entry name" value="Prot_kinase_dom"/>
</dbReference>
<dbReference type="SMART" id="SM00220">
    <property type="entry name" value="S_TKc"/>
    <property type="match status" value="1"/>
</dbReference>
<evidence type="ECO:0000256" key="4">
    <source>
        <dbReference type="ARBA" id="ARBA00012513"/>
    </source>
</evidence>
<dbReference type="InterPro" id="IPR050647">
    <property type="entry name" value="Plant_LRR-RLKs"/>
</dbReference>
<keyword evidence="15 22" id="KW-0067">ATP-binding</keyword>
<evidence type="ECO:0000256" key="1">
    <source>
        <dbReference type="ARBA" id="ARBA00004162"/>
    </source>
</evidence>
<keyword evidence="8" id="KW-0433">Leucine-rich repeat</keyword>
<comment type="catalytic activity">
    <reaction evidence="20">
        <text>L-threonyl-[protein] + ATP = O-phospho-L-threonyl-[protein] + ADP + H(+)</text>
        <dbReference type="Rhea" id="RHEA:46608"/>
        <dbReference type="Rhea" id="RHEA-COMP:11060"/>
        <dbReference type="Rhea" id="RHEA-COMP:11605"/>
        <dbReference type="ChEBI" id="CHEBI:15378"/>
        <dbReference type="ChEBI" id="CHEBI:30013"/>
        <dbReference type="ChEBI" id="CHEBI:30616"/>
        <dbReference type="ChEBI" id="CHEBI:61977"/>
        <dbReference type="ChEBI" id="CHEBI:456216"/>
        <dbReference type="EC" id="2.7.11.1"/>
    </reaction>
</comment>
<dbReference type="GO" id="GO:0033612">
    <property type="term" value="F:receptor serine/threonine kinase binding"/>
    <property type="evidence" value="ECO:0007669"/>
    <property type="project" value="TreeGrafter"/>
</dbReference>
<dbReference type="FunFam" id="3.80.10.10:FF:000233">
    <property type="entry name" value="Leucine-rich repeat receptor-like protein kinase TDR"/>
    <property type="match status" value="1"/>
</dbReference>
<dbReference type="Pfam" id="PF08263">
    <property type="entry name" value="LRRNT_2"/>
    <property type="match status" value="1"/>
</dbReference>
<comment type="caution">
    <text evidence="26">The sequence shown here is derived from an EMBL/GenBank/DDBJ whole genome shotgun (WGS) entry which is preliminary data.</text>
</comment>
<dbReference type="PROSITE" id="PS50011">
    <property type="entry name" value="PROTEIN_KINASE_DOM"/>
    <property type="match status" value="1"/>
</dbReference>
<sequence length="996" mass="109049">MFFFLLPLLLSLLPAHILSHSSPSYYSDQHALLAFKGSLQLDPLNSLHDWSPLHNTCNWTGVLCSSRRQRVVSLNLTGMGLLGPISPFLGNLSFLKTLVLKENSFHGQIPPQLGRLSRLRILRLSRNGLEGSIPSTLGDCRSLQLLILSFNHLSGTIPSQLGLLSHLETIALAVNNLTGTIPAFIGNMSSLALLSLGQNRLRGGIPVELGMLTQLYWLQLHTNNFIGEIPGSLSNCSLLQVIEIDENQLSGTVPLEFGKLLHLRDLLLWENKLTGEIPGSLSNCSLLEKVFLSGNQLSGKVLLEFGKLLHLRLLELSENHLVSGSSGLSILTALTNCSHLELIGLGGNQFTGMIPSSLSGALSILELGSNKLEGNIPNGIINLTKLAMLGLSENRFSGSIPSALCQLPNLERLFLERNNLYGTIPECWGQAKRLGLLSLSENMLSGKIPDSLGDLPQLRQLFLAHNQLSGKIPASLGRSQNLEVVDFSYNKLEGNIPPEVAGLQNLHFYFNISNNFLKGSLKEMTKMAMVQAIDVSLNNFSGEIPAALSSCTDLHYLNLSWNSFDGQIPTSLTKLKNLEDIDLSRNNLSGAIPVAFTEMKTLKHINLSSNRLTGEVPEGGVFVTLAETAVGGNPGLCGTWINLQPCPHSKHKHHPVSKKVIVPILVGIAIFIMSFLLLVFSYTRRRTAQNTPSLQIGPTRISYEELGIATNGFSEANLLGVGSFGSIYKGILSNTANIAVKVLNFHDKNAEQSFITECDVLKRVKHRNVIKIISACFTPDFKALVLPLMSNGSLERWLHPHGEDDCNLTLSDRLRISMDIAQGMAYLHHQCFVQVIHCDLKPSNVLLGDDMTSYIADFGIAKLLFGNSMGSLTSTNALKGSAGYIPPEYGKDGRISTKGDVYSYGILLLELLTRRKPTDDMFVEGINLQNWVALNFPNNILEVIDNNLLKDANGPEISMVSACLTQFMEVGLVCTRELPQQRPSMMEVVEKLEKIR</sequence>
<dbReference type="PROSITE" id="PS00108">
    <property type="entry name" value="PROTEIN_KINASE_ST"/>
    <property type="match status" value="1"/>
</dbReference>
<dbReference type="InterPro" id="IPR011009">
    <property type="entry name" value="Kinase-like_dom_sf"/>
</dbReference>
<dbReference type="Pfam" id="PF00560">
    <property type="entry name" value="LRR_1"/>
    <property type="match status" value="5"/>
</dbReference>
<dbReference type="CDD" id="cd14066">
    <property type="entry name" value="STKc_IRAK"/>
    <property type="match status" value="1"/>
</dbReference>
<feature type="signal peptide" evidence="24">
    <location>
        <begin position="1"/>
        <end position="19"/>
    </location>
</feature>
<dbReference type="Proteomes" id="UP000824469">
    <property type="component" value="Unassembled WGS sequence"/>
</dbReference>
<proteinExistence type="inferred from homology"/>
<dbReference type="PANTHER" id="PTHR48056:SF89">
    <property type="entry name" value="OS06G0585982 PROTEIN"/>
    <property type="match status" value="1"/>
</dbReference>
<evidence type="ECO:0000256" key="8">
    <source>
        <dbReference type="ARBA" id="ARBA00022614"/>
    </source>
</evidence>
<name>A0AA38LEN6_TAXCH</name>
<dbReference type="InterPro" id="IPR001611">
    <property type="entry name" value="Leu-rich_rpt"/>
</dbReference>
<evidence type="ECO:0000256" key="13">
    <source>
        <dbReference type="ARBA" id="ARBA00022741"/>
    </source>
</evidence>
<evidence type="ECO:0000256" key="3">
    <source>
        <dbReference type="ARBA" id="ARBA00008684"/>
    </source>
</evidence>
<dbReference type="PROSITE" id="PS00107">
    <property type="entry name" value="PROTEIN_KINASE_ATP"/>
    <property type="match status" value="1"/>
</dbReference>
<keyword evidence="13 22" id="KW-0547">Nucleotide-binding</keyword>
<keyword evidence="9" id="KW-0808">Transferase</keyword>
<dbReference type="InterPro" id="IPR017441">
    <property type="entry name" value="Protein_kinase_ATP_BS"/>
</dbReference>
<dbReference type="SUPFAM" id="SSF52058">
    <property type="entry name" value="L domain-like"/>
    <property type="match status" value="3"/>
</dbReference>
<dbReference type="FunFam" id="1.10.510.10:FF:000358">
    <property type="entry name" value="Putative leucine-rich repeat receptor-like serine/threonine-protein kinase"/>
    <property type="match status" value="1"/>
</dbReference>
<dbReference type="GO" id="GO:0005886">
    <property type="term" value="C:plasma membrane"/>
    <property type="evidence" value="ECO:0007669"/>
    <property type="project" value="UniProtKB-SubCell"/>
</dbReference>
<evidence type="ECO:0000313" key="26">
    <source>
        <dbReference type="EMBL" id="KAH9318980.1"/>
    </source>
</evidence>
<keyword evidence="14" id="KW-0418">Kinase</keyword>
<evidence type="ECO:0000256" key="9">
    <source>
        <dbReference type="ARBA" id="ARBA00022679"/>
    </source>
</evidence>
<dbReference type="GO" id="GO:0004674">
    <property type="term" value="F:protein serine/threonine kinase activity"/>
    <property type="evidence" value="ECO:0007669"/>
    <property type="project" value="UniProtKB-KW"/>
</dbReference>
<feature type="non-terminal residue" evidence="26">
    <location>
        <position position="996"/>
    </location>
</feature>
<dbReference type="InterPro" id="IPR008271">
    <property type="entry name" value="Ser/Thr_kinase_AS"/>
</dbReference>
<feature type="domain" description="Protein kinase" evidence="25">
    <location>
        <begin position="713"/>
        <end position="995"/>
    </location>
</feature>
<evidence type="ECO:0000256" key="24">
    <source>
        <dbReference type="SAM" id="SignalP"/>
    </source>
</evidence>
<keyword evidence="7" id="KW-0597">Phosphoprotein</keyword>
<keyword evidence="19" id="KW-0325">Glycoprotein</keyword>
<dbReference type="Pfam" id="PF07714">
    <property type="entry name" value="PK_Tyr_Ser-Thr"/>
    <property type="match status" value="1"/>
</dbReference>
<feature type="transmembrane region" description="Helical" evidence="23">
    <location>
        <begin position="660"/>
        <end position="680"/>
    </location>
</feature>
<evidence type="ECO:0000256" key="5">
    <source>
        <dbReference type="ARBA" id="ARBA00022475"/>
    </source>
</evidence>
<gene>
    <name evidence="26" type="ORF">KI387_020749</name>
</gene>
<comment type="similarity">
    <text evidence="3">Belongs to the protein kinase superfamily. Ser/Thr protein kinase family.</text>
</comment>
<evidence type="ECO:0000256" key="19">
    <source>
        <dbReference type="ARBA" id="ARBA00023180"/>
    </source>
</evidence>
<dbReference type="EC" id="2.7.11.1" evidence="4"/>
<reference evidence="26 27" key="1">
    <citation type="journal article" date="2021" name="Nat. Plants">
        <title>The Taxus genome provides insights into paclitaxel biosynthesis.</title>
        <authorList>
            <person name="Xiong X."/>
            <person name="Gou J."/>
            <person name="Liao Q."/>
            <person name="Li Y."/>
            <person name="Zhou Q."/>
            <person name="Bi G."/>
            <person name="Li C."/>
            <person name="Du R."/>
            <person name="Wang X."/>
            <person name="Sun T."/>
            <person name="Guo L."/>
            <person name="Liang H."/>
            <person name="Lu P."/>
            <person name="Wu Y."/>
            <person name="Zhang Z."/>
            <person name="Ro D.K."/>
            <person name="Shang Y."/>
            <person name="Huang S."/>
            <person name="Yan J."/>
        </authorList>
    </citation>
    <scope>NUCLEOTIDE SEQUENCE [LARGE SCALE GENOMIC DNA]</scope>
    <source>
        <strain evidence="26">Ta-2019</strain>
    </source>
</reference>
<dbReference type="AlphaFoldDB" id="A0AA38LEN6"/>
<feature type="binding site" evidence="22">
    <location>
        <position position="741"/>
    </location>
    <ligand>
        <name>ATP</name>
        <dbReference type="ChEBI" id="CHEBI:30616"/>
    </ligand>
</feature>
<dbReference type="EMBL" id="JAHRHJ020000004">
    <property type="protein sequence ID" value="KAH9318980.1"/>
    <property type="molecule type" value="Genomic_DNA"/>
</dbReference>